<evidence type="ECO:0000256" key="2">
    <source>
        <dbReference type="ARBA" id="ARBA00022723"/>
    </source>
</evidence>
<protein>
    <submittedName>
        <fullName evidence="9">Coenzyme F420-0:L-glutamate ligase</fullName>
        <ecNumber evidence="9">6.3.2.31</ecNumber>
    </submittedName>
</protein>
<reference evidence="9 10" key="1">
    <citation type="submission" date="2020-04" db="EMBL/GenBank/DDBJ databases">
        <title>Paraburkholderia sp. G-4-1-8 isolated from soil.</title>
        <authorList>
            <person name="Dahal R.H."/>
        </authorList>
    </citation>
    <scope>NUCLEOTIDE SEQUENCE [LARGE SCALE GENOMIC DNA]</scope>
    <source>
        <strain evidence="9 10">G-4-1-8</strain>
    </source>
</reference>
<keyword evidence="5" id="KW-0630">Potassium</keyword>
<dbReference type="GO" id="GO:0005525">
    <property type="term" value="F:GTP binding"/>
    <property type="evidence" value="ECO:0007669"/>
    <property type="project" value="UniProtKB-KW"/>
</dbReference>
<dbReference type="GO" id="GO:0052618">
    <property type="term" value="F:coenzyme F420-0:L-glutamate ligase activity"/>
    <property type="evidence" value="ECO:0007669"/>
    <property type="project" value="UniProtKB-EC"/>
</dbReference>
<dbReference type="Gene3D" id="3.90.1660.10">
    <property type="entry name" value="CofE-like domain"/>
    <property type="match status" value="1"/>
</dbReference>
<dbReference type="PANTHER" id="PTHR47917">
    <property type="match status" value="1"/>
</dbReference>
<keyword evidence="7" id="KW-0464">Manganese</keyword>
<dbReference type="Gene3D" id="3.30.1330.100">
    <property type="entry name" value="CofE-like"/>
    <property type="match status" value="1"/>
</dbReference>
<proteinExistence type="predicted"/>
<dbReference type="GO" id="GO:0046872">
    <property type="term" value="F:metal ion binding"/>
    <property type="evidence" value="ECO:0007669"/>
    <property type="project" value="UniProtKB-KW"/>
</dbReference>
<accession>A0A7X9X6R0</accession>
<gene>
    <name evidence="9" type="primary">cofE</name>
    <name evidence="9" type="ORF">HHL14_16125</name>
</gene>
<dbReference type="EMBL" id="JABBFZ010000008">
    <property type="protein sequence ID" value="NML32358.1"/>
    <property type="molecule type" value="Genomic_DNA"/>
</dbReference>
<name>A0A7X9X6R0_9BURK</name>
<evidence type="ECO:0000313" key="9">
    <source>
        <dbReference type="EMBL" id="NML32358.1"/>
    </source>
</evidence>
<sequence length="259" mass="27513">MTAQSRAMELVALPGIPEVREGDDVGALLVAAMERAGYRWRAGDIVVIAQKIVSKAEGRTRRLADIEPGDTARQYAEVSGKDPRKVQAMLDESVGVVRVARVPPDGLVITRHRHGWVCANAAIDESNVGEDGTVLLLPLDPDASAARVARTIAARSGIAPGVIVSDTFGRAWRRGLVNVAIGVANVPALVNWIGRADAYGRPLQVSQPALADEVAAAAGLLMGKDSFTPAVLVRGLGWDIDHGANARQLVRPLKEDLFQ</sequence>
<dbReference type="RefSeq" id="WP_169498603.1">
    <property type="nucleotide sequence ID" value="NZ_JABBFZ010000008.1"/>
</dbReference>
<dbReference type="PANTHER" id="PTHR47917:SF1">
    <property type="entry name" value="COENZYME F420:L-GLUTAMATE LIGASE"/>
    <property type="match status" value="1"/>
</dbReference>
<keyword evidence="10" id="KW-1185">Reference proteome</keyword>
<keyword evidence="3" id="KW-0547">Nucleotide-binding</keyword>
<organism evidence="9 10">
    <name type="scientific">Paraburkholderia antibiotica</name>
    <dbReference type="NCBI Taxonomy" id="2728839"/>
    <lineage>
        <taxon>Bacteria</taxon>
        <taxon>Pseudomonadati</taxon>
        <taxon>Pseudomonadota</taxon>
        <taxon>Betaproteobacteria</taxon>
        <taxon>Burkholderiales</taxon>
        <taxon>Burkholderiaceae</taxon>
        <taxon>Paraburkholderia</taxon>
    </lineage>
</organism>
<feature type="domain" description="Coenzyme F420:L-glutamate ligase-like" evidence="8">
    <location>
        <begin position="16"/>
        <end position="235"/>
    </location>
</feature>
<evidence type="ECO:0000313" key="10">
    <source>
        <dbReference type="Proteomes" id="UP000583127"/>
    </source>
</evidence>
<keyword evidence="4" id="KW-0460">Magnesium</keyword>
<dbReference type="AlphaFoldDB" id="A0A7X9X6R0"/>
<comment type="caution">
    <text evidence="9">The sequence shown here is derived from an EMBL/GenBank/DDBJ whole genome shotgun (WGS) entry which is preliminary data.</text>
</comment>
<dbReference type="InterPro" id="IPR008225">
    <property type="entry name" value="F420-0_g-glutamyl_ligase"/>
</dbReference>
<keyword evidence="1 9" id="KW-0436">Ligase</keyword>
<evidence type="ECO:0000256" key="7">
    <source>
        <dbReference type="ARBA" id="ARBA00023211"/>
    </source>
</evidence>
<dbReference type="InterPro" id="IPR002847">
    <property type="entry name" value="F420-0_gamma-glut_ligase-dom"/>
</dbReference>
<evidence type="ECO:0000256" key="6">
    <source>
        <dbReference type="ARBA" id="ARBA00023134"/>
    </source>
</evidence>
<dbReference type="Proteomes" id="UP000583127">
    <property type="component" value="Unassembled WGS sequence"/>
</dbReference>
<evidence type="ECO:0000259" key="8">
    <source>
        <dbReference type="Pfam" id="PF01996"/>
    </source>
</evidence>
<dbReference type="Pfam" id="PF01996">
    <property type="entry name" value="F420_ligase"/>
    <property type="match status" value="1"/>
</dbReference>
<evidence type="ECO:0000256" key="1">
    <source>
        <dbReference type="ARBA" id="ARBA00022598"/>
    </source>
</evidence>
<keyword evidence="6" id="KW-0342">GTP-binding</keyword>
<keyword evidence="2" id="KW-0479">Metal-binding</keyword>
<evidence type="ECO:0000256" key="4">
    <source>
        <dbReference type="ARBA" id="ARBA00022842"/>
    </source>
</evidence>
<evidence type="ECO:0000256" key="3">
    <source>
        <dbReference type="ARBA" id="ARBA00022741"/>
    </source>
</evidence>
<dbReference type="SUPFAM" id="SSF144010">
    <property type="entry name" value="CofE-like"/>
    <property type="match status" value="1"/>
</dbReference>
<dbReference type="NCBIfam" id="TIGR01916">
    <property type="entry name" value="F420_cofE"/>
    <property type="match status" value="1"/>
</dbReference>
<dbReference type="EC" id="6.3.2.31" evidence="9"/>
<evidence type="ECO:0000256" key="5">
    <source>
        <dbReference type="ARBA" id="ARBA00022958"/>
    </source>
</evidence>